<feature type="binding site" evidence="7">
    <location>
        <position position="142"/>
    </location>
    <ligand>
        <name>Zn(2+)</name>
        <dbReference type="ChEBI" id="CHEBI:29105"/>
        <label>2</label>
    </ligand>
</feature>
<feature type="binding site" evidence="7">
    <location>
        <position position="67"/>
    </location>
    <ligand>
        <name>Zn(2+)</name>
        <dbReference type="ChEBI" id="CHEBI:29105"/>
        <label>1</label>
    </ligand>
</feature>
<dbReference type="Proteomes" id="UP000198718">
    <property type="component" value="Unassembled WGS sequence"/>
</dbReference>
<dbReference type="PANTHER" id="PTHR21445">
    <property type="entry name" value="ENDONUCLEASE IV ENDODEOXYRIBONUCLEASE IV"/>
    <property type="match status" value="1"/>
</dbReference>
<organism evidence="9 10">
    <name type="scientific">Natronincola ferrireducens</name>
    <dbReference type="NCBI Taxonomy" id="393762"/>
    <lineage>
        <taxon>Bacteria</taxon>
        <taxon>Bacillati</taxon>
        <taxon>Bacillota</taxon>
        <taxon>Clostridia</taxon>
        <taxon>Peptostreptococcales</taxon>
        <taxon>Natronincolaceae</taxon>
        <taxon>Natronincola</taxon>
    </lineage>
</organism>
<dbReference type="PANTHER" id="PTHR21445:SF0">
    <property type="entry name" value="APURINIC-APYRIMIDINIC ENDONUCLEASE"/>
    <property type="match status" value="1"/>
</dbReference>
<dbReference type="GO" id="GO:0008081">
    <property type="term" value="F:phosphoric diester hydrolase activity"/>
    <property type="evidence" value="ECO:0007669"/>
    <property type="project" value="TreeGrafter"/>
</dbReference>
<evidence type="ECO:0000256" key="4">
    <source>
        <dbReference type="ARBA" id="ARBA00022801"/>
    </source>
</evidence>
<comment type="function">
    <text evidence="7">Endonuclease IV plays a role in DNA repair. It cleaves phosphodiester bonds at apurinic or apyrimidinic (AP) sites, generating a 3'-hydroxyl group and a 5'-terminal sugar phosphate.</text>
</comment>
<dbReference type="Pfam" id="PF01261">
    <property type="entry name" value="AP_endonuc_2"/>
    <property type="match status" value="1"/>
</dbReference>
<dbReference type="HAMAP" id="MF_00152">
    <property type="entry name" value="Nfo"/>
    <property type="match status" value="1"/>
</dbReference>
<dbReference type="SUPFAM" id="SSF51658">
    <property type="entry name" value="Xylose isomerase-like"/>
    <property type="match status" value="1"/>
</dbReference>
<keyword evidence="4 7" id="KW-0378">Hydrolase</keyword>
<dbReference type="NCBIfam" id="NF002196">
    <property type="entry name" value="PRK01060.1-1"/>
    <property type="match status" value="1"/>
</dbReference>
<evidence type="ECO:0000259" key="8">
    <source>
        <dbReference type="Pfam" id="PF01261"/>
    </source>
</evidence>
<keyword evidence="10" id="KW-1185">Reference proteome</keyword>
<feature type="binding site" evidence="7">
    <location>
        <position position="107"/>
    </location>
    <ligand>
        <name>Zn(2+)</name>
        <dbReference type="ChEBI" id="CHEBI:29105"/>
        <label>1</label>
    </ligand>
</feature>
<dbReference type="GO" id="GO:0006284">
    <property type="term" value="P:base-excision repair"/>
    <property type="evidence" value="ECO:0007669"/>
    <property type="project" value="TreeGrafter"/>
</dbReference>
<dbReference type="NCBIfam" id="TIGR00587">
    <property type="entry name" value="nfo"/>
    <property type="match status" value="1"/>
</dbReference>
<evidence type="ECO:0000313" key="9">
    <source>
        <dbReference type="EMBL" id="SDK95857.1"/>
    </source>
</evidence>
<evidence type="ECO:0000256" key="7">
    <source>
        <dbReference type="HAMAP-Rule" id="MF_00152"/>
    </source>
</evidence>
<feature type="binding site" evidence="7">
    <location>
        <position position="179"/>
    </location>
    <ligand>
        <name>Zn(2+)</name>
        <dbReference type="ChEBI" id="CHEBI:29105"/>
        <label>3</label>
    </ligand>
</feature>
<dbReference type="InterPro" id="IPR001719">
    <property type="entry name" value="AP_endonuc_2"/>
</dbReference>
<dbReference type="GO" id="GO:0008833">
    <property type="term" value="F:deoxyribonuclease IV (phage-T4-induced) activity"/>
    <property type="evidence" value="ECO:0007669"/>
    <property type="project" value="UniProtKB-UniRule"/>
</dbReference>
<accession>A0A1G9G5I4</accession>
<dbReference type="GO" id="GO:0003677">
    <property type="term" value="F:DNA binding"/>
    <property type="evidence" value="ECO:0007669"/>
    <property type="project" value="InterPro"/>
</dbReference>
<feature type="binding site" evidence="7">
    <location>
        <position position="264"/>
    </location>
    <ligand>
        <name>Zn(2+)</name>
        <dbReference type="ChEBI" id="CHEBI:29105"/>
        <label>2</label>
    </ligand>
</feature>
<dbReference type="PROSITE" id="PS00731">
    <property type="entry name" value="AP_NUCLEASE_F2_3"/>
    <property type="match status" value="1"/>
</dbReference>
<dbReference type="EC" id="3.1.21.2" evidence="7"/>
<keyword evidence="5 7" id="KW-0862">Zinc</keyword>
<feature type="binding site" evidence="7">
    <location>
        <position position="226"/>
    </location>
    <ligand>
        <name>Zn(2+)</name>
        <dbReference type="ChEBI" id="CHEBI:29105"/>
        <label>3</label>
    </ligand>
</feature>
<dbReference type="RefSeq" id="WP_090553886.1">
    <property type="nucleotide sequence ID" value="NZ_FNFP01000005.1"/>
</dbReference>
<feature type="binding site" evidence="7">
    <location>
        <position position="224"/>
    </location>
    <ligand>
        <name>Zn(2+)</name>
        <dbReference type="ChEBI" id="CHEBI:29105"/>
        <label>3</label>
    </ligand>
</feature>
<proteinExistence type="inferred from homology"/>
<evidence type="ECO:0000256" key="5">
    <source>
        <dbReference type="ARBA" id="ARBA00022833"/>
    </source>
</evidence>
<evidence type="ECO:0000256" key="1">
    <source>
        <dbReference type="ARBA" id="ARBA00005340"/>
    </source>
</evidence>
<evidence type="ECO:0000256" key="2">
    <source>
        <dbReference type="ARBA" id="ARBA00022723"/>
    </source>
</evidence>
<dbReference type="OrthoDB" id="9805666at2"/>
<keyword evidence="3 7" id="KW-0227">DNA damage</keyword>
<dbReference type="PROSITE" id="PS51432">
    <property type="entry name" value="AP_NUCLEASE_F2_4"/>
    <property type="match status" value="1"/>
</dbReference>
<feature type="binding site" evidence="7">
    <location>
        <position position="176"/>
    </location>
    <ligand>
        <name>Zn(2+)</name>
        <dbReference type="ChEBI" id="CHEBI:29105"/>
        <label>2</label>
    </ligand>
</feature>
<dbReference type="Gene3D" id="3.20.20.150">
    <property type="entry name" value="Divalent-metal-dependent TIM barrel enzymes"/>
    <property type="match status" value="1"/>
</dbReference>
<dbReference type="STRING" id="393762.SAMN05660472_02357"/>
<feature type="binding site" evidence="7">
    <location>
        <position position="211"/>
    </location>
    <ligand>
        <name>Zn(2+)</name>
        <dbReference type="ChEBI" id="CHEBI:29105"/>
        <label>2</label>
    </ligand>
</feature>
<name>A0A1G9G5I4_9FIRM</name>
<keyword evidence="2 7" id="KW-0479">Metal-binding</keyword>
<protein>
    <recommendedName>
        <fullName evidence="7">Probable endonuclease 4</fullName>
        <ecNumber evidence="7">3.1.21.2</ecNumber>
    </recommendedName>
    <alternativeName>
        <fullName evidence="7">Endodeoxyribonuclease IV</fullName>
    </alternativeName>
    <alternativeName>
        <fullName evidence="7">Endonuclease IV</fullName>
    </alternativeName>
</protein>
<comment type="catalytic activity">
    <reaction evidence="7">
        <text>Endonucleolytic cleavage to 5'-phosphooligonucleotide end-products.</text>
        <dbReference type="EC" id="3.1.21.2"/>
    </reaction>
</comment>
<keyword evidence="7 9" id="KW-0255">Endonuclease</keyword>
<keyword evidence="6 7" id="KW-0234">DNA repair</keyword>
<sequence>MKLGSHVSVSGKGLLAAAQEAYSYGADTFMLYTGAPQNTIRKSIEAMYIEEGKKFMEDHGLKDIVVHAPYIINLASPKSDTFGLGVEFLQKEILRTEVIGSSYIVLHPGSHVGSGEEVGLNRIVEGLNEAIRPDQSCFIALELMAGKGSELNYKLEHTAYLLDKVKYNDKLVVCLDTCHVHDAGYDIINGFDDMMEEFDKIIGLDRLKVLHINGSLNPRGARKDRHANIGAGEDNPKGKDHIGFDALRYIVHHEVAKDKPCILETPWLDKKTNLYKQEIAMLR</sequence>
<evidence type="ECO:0000313" key="10">
    <source>
        <dbReference type="Proteomes" id="UP000198718"/>
    </source>
</evidence>
<dbReference type="AlphaFoldDB" id="A0A1G9G5I4"/>
<comment type="similarity">
    <text evidence="1 7">Belongs to the AP endonuclease 2 family.</text>
</comment>
<comment type="cofactor">
    <cofactor evidence="7">
        <name>Zn(2+)</name>
        <dbReference type="ChEBI" id="CHEBI:29105"/>
    </cofactor>
    <text evidence="7">Binds 3 Zn(2+) ions.</text>
</comment>
<dbReference type="InterPro" id="IPR036237">
    <property type="entry name" value="Xyl_isomerase-like_sf"/>
</dbReference>
<dbReference type="SMART" id="SM00518">
    <property type="entry name" value="AP2Ec"/>
    <property type="match status" value="1"/>
</dbReference>
<evidence type="ECO:0000256" key="6">
    <source>
        <dbReference type="ARBA" id="ARBA00023204"/>
    </source>
</evidence>
<keyword evidence="7" id="KW-0540">Nuclease</keyword>
<dbReference type="InterPro" id="IPR018246">
    <property type="entry name" value="AP_endonuc_F2_Zn_BS"/>
</dbReference>
<dbReference type="GO" id="GO:0003906">
    <property type="term" value="F:DNA-(apurinic or apyrimidinic site) endonuclease activity"/>
    <property type="evidence" value="ECO:0007669"/>
    <property type="project" value="TreeGrafter"/>
</dbReference>
<feature type="binding site" evidence="7">
    <location>
        <position position="142"/>
    </location>
    <ligand>
        <name>Zn(2+)</name>
        <dbReference type="ChEBI" id="CHEBI:29105"/>
        <label>1</label>
    </ligand>
</feature>
<dbReference type="PROSITE" id="PS00729">
    <property type="entry name" value="AP_NUCLEASE_F2_1"/>
    <property type="match status" value="1"/>
</dbReference>
<dbReference type="FunFam" id="3.20.20.150:FF:000001">
    <property type="entry name" value="Probable endonuclease 4"/>
    <property type="match status" value="1"/>
</dbReference>
<dbReference type="GO" id="GO:0008270">
    <property type="term" value="F:zinc ion binding"/>
    <property type="evidence" value="ECO:0007669"/>
    <property type="project" value="UniProtKB-UniRule"/>
</dbReference>
<dbReference type="InterPro" id="IPR013022">
    <property type="entry name" value="Xyl_isomerase-like_TIM-brl"/>
</dbReference>
<feature type="domain" description="Xylose isomerase-like TIM barrel" evidence="8">
    <location>
        <begin position="19"/>
        <end position="283"/>
    </location>
</feature>
<gene>
    <name evidence="7" type="primary">nfo</name>
    <name evidence="9" type="ORF">SAMN05660472_02357</name>
</gene>
<evidence type="ECO:0000256" key="3">
    <source>
        <dbReference type="ARBA" id="ARBA00022763"/>
    </source>
</evidence>
<dbReference type="CDD" id="cd00019">
    <property type="entry name" value="AP2Ec"/>
    <property type="match status" value="1"/>
</dbReference>
<reference evidence="9 10" key="1">
    <citation type="submission" date="2016-10" db="EMBL/GenBank/DDBJ databases">
        <authorList>
            <person name="de Groot N.N."/>
        </authorList>
    </citation>
    <scope>NUCLEOTIDE SEQUENCE [LARGE SCALE GENOMIC DNA]</scope>
    <source>
        <strain evidence="9 10">DSM 18346</strain>
    </source>
</reference>
<dbReference type="EMBL" id="FNFP01000005">
    <property type="protein sequence ID" value="SDK95857.1"/>
    <property type="molecule type" value="Genomic_DNA"/>
</dbReference>